<dbReference type="Proteomes" id="UP000053429">
    <property type="component" value="Unassembled WGS sequence"/>
</dbReference>
<proteinExistence type="predicted"/>
<accession>A0A101U6D4</accession>
<keyword evidence="2" id="KW-1185">Reference proteome</keyword>
<evidence type="ECO:0000313" key="2">
    <source>
        <dbReference type="Proteomes" id="UP000053429"/>
    </source>
</evidence>
<dbReference type="EMBL" id="LMWY01000009">
    <property type="protein sequence ID" value="KUO04899.1"/>
    <property type="molecule type" value="Genomic_DNA"/>
</dbReference>
<comment type="caution">
    <text evidence="1">The sequence shown here is derived from an EMBL/GenBank/DDBJ whole genome shotgun (WGS) entry which is preliminary data.</text>
</comment>
<organism evidence="1 2">
    <name type="scientific">Streptomyces caeruleatus</name>
    <dbReference type="NCBI Taxonomy" id="661399"/>
    <lineage>
        <taxon>Bacteria</taxon>
        <taxon>Bacillati</taxon>
        <taxon>Actinomycetota</taxon>
        <taxon>Actinomycetes</taxon>
        <taxon>Kitasatosporales</taxon>
        <taxon>Streptomycetaceae</taxon>
        <taxon>Streptomyces</taxon>
    </lineage>
</organism>
<sequence length="63" mass="6869">MQLRPFTCRNEEAAALYAYTFMVHAGETLSVEAPHLAAMLARLAAAEIGIDMLATFLRNARSA</sequence>
<protein>
    <submittedName>
        <fullName evidence="1">Uncharacterized protein</fullName>
    </submittedName>
</protein>
<name>A0A101U6D4_9ACTN</name>
<dbReference type="OrthoDB" id="4302837at2"/>
<dbReference type="AlphaFoldDB" id="A0A101U6D4"/>
<reference evidence="1 2" key="1">
    <citation type="submission" date="2015-10" db="EMBL/GenBank/DDBJ databases">
        <title>Draft genome sequence of Streptomyces caeruleatus NRRL B-24802, type strain for the species Streptomyces caeruleatus.</title>
        <authorList>
            <person name="Ruckert C."/>
            <person name="Winkler A."/>
            <person name="Kalinowski J."/>
            <person name="Kampfer P."/>
            <person name="Glaeser S."/>
        </authorList>
    </citation>
    <scope>NUCLEOTIDE SEQUENCE [LARGE SCALE GENOMIC DNA]</scope>
    <source>
        <strain evidence="1 2">NRRL B-24802</strain>
    </source>
</reference>
<gene>
    <name evidence="1" type="ORF">AQJ67_09105</name>
</gene>
<dbReference type="RefSeq" id="WP_062717587.1">
    <property type="nucleotide sequence ID" value="NZ_KQ948926.1"/>
</dbReference>
<evidence type="ECO:0000313" key="1">
    <source>
        <dbReference type="EMBL" id="KUO04899.1"/>
    </source>
</evidence>